<proteinExistence type="predicted"/>
<evidence type="ECO:0008006" key="3">
    <source>
        <dbReference type="Google" id="ProtNLM"/>
    </source>
</evidence>
<organism evidence="1 2">
    <name type="scientific">Anoxybacillus gonensis</name>
    <dbReference type="NCBI Taxonomy" id="198467"/>
    <lineage>
        <taxon>Bacteria</taxon>
        <taxon>Bacillati</taxon>
        <taxon>Bacillota</taxon>
        <taxon>Bacilli</taxon>
        <taxon>Bacillales</taxon>
        <taxon>Anoxybacillaceae</taxon>
        <taxon>Anoxybacillus</taxon>
    </lineage>
</organism>
<dbReference type="AlphaFoldDB" id="A0AAW7TH93"/>
<name>A0AAW7TH93_9BACL</name>
<dbReference type="Proteomes" id="UP001176117">
    <property type="component" value="Unassembled WGS sequence"/>
</dbReference>
<keyword evidence="2" id="KW-1185">Reference proteome</keyword>
<evidence type="ECO:0000313" key="1">
    <source>
        <dbReference type="EMBL" id="MDO0877482.1"/>
    </source>
</evidence>
<reference evidence="1" key="1">
    <citation type="submission" date="2022-05" db="EMBL/GenBank/DDBJ databases">
        <title>Genome-based reclassification of Anoxybacillus salavatliensis Cihan et al. as a later heterotypic synonym of Anoxybacillus gonensis Belduz et al. 2003.</title>
        <authorList>
            <person name="Inan Bektas K."/>
            <person name="Guler H.I."/>
            <person name="Belduz A.O."/>
            <person name="Canakci S."/>
        </authorList>
    </citation>
    <scope>NUCLEOTIDE SEQUENCE</scope>
    <source>
        <strain evidence="1">NCIMB 13933</strain>
    </source>
</reference>
<sequence length="47" mass="5357">MKKKQAGKTVPIPSDILKEEFGHEQGDINAHKVIELLEEAKKEKKNE</sequence>
<dbReference type="RefSeq" id="WP_009362504.1">
    <property type="nucleotide sequence ID" value="NZ_ANMT01000028.1"/>
</dbReference>
<dbReference type="EMBL" id="JAMOGB010000005">
    <property type="protein sequence ID" value="MDO0877482.1"/>
    <property type="molecule type" value="Genomic_DNA"/>
</dbReference>
<accession>A0AAW7TH93</accession>
<evidence type="ECO:0000313" key="2">
    <source>
        <dbReference type="Proteomes" id="UP001176117"/>
    </source>
</evidence>
<protein>
    <recommendedName>
        <fullName evidence="3">Phage protein</fullName>
    </recommendedName>
</protein>
<gene>
    <name evidence="1" type="ORF">NBU54_07395</name>
</gene>
<comment type="caution">
    <text evidence="1">The sequence shown here is derived from an EMBL/GenBank/DDBJ whole genome shotgun (WGS) entry which is preliminary data.</text>
</comment>